<proteinExistence type="predicted"/>
<evidence type="ECO:0000313" key="3">
    <source>
        <dbReference type="Proteomes" id="UP000297866"/>
    </source>
</evidence>
<dbReference type="Gene3D" id="3.30.565.10">
    <property type="entry name" value="Histidine kinase-like ATPase, C-terminal domain"/>
    <property type="match status" value="1"/>
</dbReference>
<organism evidence="2 3">
    <name type="scientific">Cryobacterium tagatosivorans</name>
    <dbReference type="NCBI Taxonomy" id="1259199"/>
    <lineage>
        <taxon>Bacteria</taxon>
        <taxon>Bacillati</taxon>
        <taxon>Actinomycetota</taxon>
        <taxon>Actinomycetes</taxon>
        <taxon>Micrococcales</taxon>
        <taxon>Microbacteriaceae</taxon>
        <taxon>Cryobacterium</taxon>
    </lineage>
</organism>
<keyword evidence="3" id="KW-1185">Reference proteome</keyword>
<protein>
    <submittedName>
        <fullName evidence="2">ATP-binding protein</fullName>
    </submittedName>
</protein>
<dbReference type="Proteomes" id="UP000297866">
    <property type="component" value="Unassembled WGS sequence"/>
</dbReference>
<dbReference type="Pfam" id="PF02518">
    <property type="entry name" value="HATPase_c"/>
    <property type="match status" value="1"/>
</dbReference>
<sequence length="654" mass="72301">MGDHMSVDIFGIGSLDVEHQRELVRKHLMNLTTSYSDESDVFTEVLQNAIDAIALRDPIANPDGGNLTIVVGRRTDNAHYLYVQDDGVGMSEELVDRVFIPGYSFGKKHGKSIGYKGVGMSYIVAVSDHIAIRSVKEGLPTDRTILHTNDWVTDSEKPQPTVDDSFSAPQLVKGLADGITRGTGVYFEFHSGSDPKSLDNLVIVTDGIEKELRYWAGFLCAKTPLGLATSTLVQQSNPMKVQFIVDRGDDVVFEEPFIRDVYAPDQGKLGYPFPETVFVVGVDTNTIDSTPVSQHNLKHARRHQAVFHEWSGPEFIEEMVLDDDEKTLLLKHLHWVRGYLCYSTDVMKQVKKNMGTRGPAVRYGARLAVDGAPQGRPLDLSLTSDQGLDRQTHIVLGFSELELDTGRKFVSNEKILHAINKVNQRVVTKLKDYRWALKIKDRVPIETDLAEWIKSVDERAGNSSLPALFAALGATPPARVDPNDEQEVIALWTALVTTAELPGFAMKALSGYNRYDALATIGDDAMTPTGSLAAVSPDYAPKENAVLEFKVSFDSLISDFEAKVKIPSEVDVVVCWDCTDLNLRVGRLEPTYGKWKHARPFRAVSYIWHDDASSTHFNVISLKNVIAELLVAHALPGGLSALGVLENRDDAKLV</sequence>
<dbReference type="InterPro" id="IPR036890">
    <property type="entry name" value="HATPase_C_sf"/>
</dbReference>
<dbReference type="AlphaFoldDB" id="A0A4R8UD80"/>
<dbReference type="SUPFAM" id="SSF55874">
    <property type="entry name" value="ATPase domain of HSP90 chaperone/DNA topoisomerase II/histidine kinase"/>
    <property type="match status" value="1"/>
</dbReference>
<accession>A0A4R8UD80</accession>
<comment type="caution">
    <text evidence="2">The sequence shown here is derived from an EMBL/GenBank/DDBJ whole genome shotgun (WGS) entry which is preliminary data.</text>
</comment>
<evidence type="ECO:0000313" key="2">
    <source>
        <dbReference type="EMBL" id="TFB46953.1"/>
    </source>
</evidence>
<gene>
    <name evidence="2" type="ORF">E3O23_15885</name>
</gene>
<evidence type="ECO:0000259" key="1">
    <source>
        <dbReference type="Pfam" id="PF02518"/>
    </source>
</evidence>
<feature type="domain" description="Histidine kinase/HSP90-like ATPase" evidence="1">
    <location>
        <begin position="41"/>
        <end position="125"/>
    </location>
</feature>
<dbReference type="InterPro" id="IPR003594">
    <property type="entry name" value="HATPase_dom"/>
</dbReference>
<name>A0A4R8UD80_9MICO</name>
<dbReference type="OrthoDB" id="9802640at2"/>
<dbReference type="GO" id="GO:0005524">
    <property type="term" value="F:ATP binding"/>
    <property type="evidence" value="ECO:0007669"/>
    <property type="project" value="UniProtKB-KW"/>
</dbReference>
<keyword evidence="2" id="KW-0067">ATP-binding</keyword>
<reference evidence="2 3" key="1">
    <citation type="submission" date="2019-03" db="EMBL/GenBank/DDBJ databases">
        <title>Genomics of glacier-inhabiting Cryobacterium strains.</title>
        <authorList>
            <person name="Liu Q."/>
            <person name="Xin Y.-H."/>
        </authorList>
    </citation>
    <scope>NUCLEOTIDE SEQUENCE [LARGE SCALE GENOMIC DNA]</scope>
    <source>
        <strain evidence="2 3">Sr47</strain>
    </source>
</reference>
<keyword evidence="2" id="KW-0547">Nucleotide-binding</keyword>
<dbReference type="EMBL" id="SOEZ01000076">
    <property type="protein sequence ID" value="TFB46953.1"/>
    <property type="molecule type" value="Genomic_DNA"/>
</dbReference>